<evidence type="ECO:0000256" key="16">
    <source>
        <dbReference type="ARBA" id="ARBA00029570"/>
    </source>
</evidence>
<dbReference type="InterPro" id="IPR027417">
    <property type="entry name" value="P-loop_NTPase"/>
</dbReference>
<comment type="catalytic activity">
    <reaction evidence="1">
        <text>adenosylcob(III)inamide + ATP = adenosylcob(III)inamide phosphate + ADP + H(+)</text>
        <dbReference type="Rhea" id="RHEA:15769"/>
        <dbReference type="ChEBI" id="CHEBI:2480"/>
        <dbReference type="ChEBI" id="CHEBI:15378"/>
        <dbReference type="ChEBI" id="CHEBI:30616"/>
        <dbReference type="ChEBI" id="CHEBI:58502"/>
        <dbReference type="ChEBI" id="CHEBI:456216"/>
        <dbReference type="EC" id="2.7.1.156"/>
    </reaction>
</comment>
<keyword evidence="12 19" id="KW-0547">Nucleotide-binding</keyword>
<dbReference type="RefSeq" id="WP_092056489.1">
    <property type="nucleotide sequence ID" value="NZ_FOJJ01000015.1"/>
</dbReference>
<comment type="similarity">
    <text evidence="7">Belongs to the CobU/CobP family.</text>
</comment>
<dbReference type="InterPro" id="IPR003203">
    <property type="entry name" value="CobU/CobP"/>
</dbReference>
<dbReference type="Proteomes" id="UP000317155">
    <property type="component" value="Unassembled WGS sequence"/>
</dbReference>
<dbReference type="SUPFAM" id="SSF52540">
    <property type="entry name" value="P-loop containing nucleoside triphosphate hydrolases"/>
    <property type="match status" value="1"/>
</dbReference>
<evidence type="ECO:0000256" key="8">
    <source>
        <dbReference type="ARBA" id="ARBA00012016"/>
    </source>
</evidence>
<dbReference type="OrthoDB" id="9788370at2"/>
<feature type="binding site" evidence="19">
    <location>
        <begin position="56"/>
        <end position="59"/>
    </location>
    <ligand>
        <name>GTP</name>
        <dbReference type="ChEBI" id="CHEBI:37565"/>
    </ligand>
</feature>
<proteinExistence type="inferred from homology"/>
<keyword evidence="21" id="KW-1185">Reference proteome</keyword>
<dbReference type="EC" id="2.7.1.156" evidence="8"/>
<evidence type="ECO:0000313" key="20">
    <source>
        <dbReference type="EMBL" id="TRO77833.1"/>
    </source>
</evidence>
<sequence>MTESANSRLIYISGGSRSGKSRYAELRAVQLPGPRTYIATCPAIDDEMDERIARHRRQREKYDWLTLEEPLELARVLGECRDSSVVLVDCLTLWINNLLYRAQQSNKKITEKDIATLCTEVAVAASQGERTVIFVTNELGMGLVPADPVSRLYRDLVGRCNQTIVALADEAVFIVSGCPIFLKGDVK</sequence>
<comment type="caution">
    <text evidence="20">The sequence shown here is derived from an EMBL/GenBank/DDBJ whole genome shotgun (WGS) entry which is preliminary data.</text>
</comment>
<feature type="binding site" evidence="19">
    <location>
        <position position="68"/>
    </location>
    <ligand>
        <name>GTP</name>
        <dbReference type="ChEBI" id="CHEBI:37565"/>
    </ligand>
</feature>
<keyword evidence="14" id="KW-0067">ATP-binding</keyword>
<evidence type="ECO:0000256" key="4">
    <source>
        <dbReference type="ARBA" id="ARBA00003889"/>
    </source>
</evidence>
<evidence type="ECO:0000256" key="9">
    <source>
        <dbReference type="ARBA" id="ARBA00012523"/>
    </source>
</evidence>
<evidence type="ECO:0000256" key="10">
    <source>
        <dbReference type="ARBA" id="ARBA00022573"/>
    </source>
</evidence>
<accession>A0A550J3Y2</accession>
<dbReference type="GO" id="GO:0043752">
    <property type="term" value="F:adenosylcobinamide kinase activity"/>
    <property type="evidence" value="ECO:0007669"/>
    <property type="project" value="UniProtKB-EC"/>
</dbReference>
<keyword evidence="20" id="KW-0548">Nucleotidyltransferase</keyword>
<comment type="pathway">
    <text evidence="5">Cofactor biosynthesis; adenosylcobalamin biosynthesis; adenosylcobalamin from cob(II)yrinate a,c-diamide: step 6/7.</text>
</comment>
<evidence type="ECO:0000256" key="19">
    <source>
        <dbReference type="PIRSR" id="PIRSR006135-2"/>
    </source>
</evidence>
<dbReference type="AlphaFoldDB" id="A0A550J3Y2"/>
<dbReference type="NCBIfam" id="NF004469">
    <property type="entry name" value="PRK05800.1"/>
    <property type="match status" value="1"/>
</dbReference>
<evidence type="ECO:0000256" key="7">
    <source>
        <dbReference type="ARBA" id="ARBA00007490"/>
    </source>
</evidence>
<evidence type="ECO:0000313" key="21">
    <source>
        <dbReference type="Proteomes" id="UP000317155"/>
    </source>
</evidence>
<dbReference type="PANTHER" id="PTHR34848">
    <property type="match status" value="1"/>
</dbReference>
<evidence type="ECO:0000256" key="5">
    <source>
        <dbReference type="ARBA" id="ARBA00004692"/>
    </source>
</evidence>
<evidence type="ECO:0000256" key="3">
    <source>
        <dbReference type="ARBA" id="ARBA00001522"/>
    </source>
</evidence>
<gene>
    <name evidence="20" type="primary">cobU</name>
    <name evidence="20" type="ORF">FL622_16905</name>
</gene>
<comment type="pathway">
    <text evidence="6">Cofactor biosynthesis; adenosylcobalamin biosynthesis; adenosylcobalamin from cob(II)yrinate a,c-diamide: step 5/7.</text>
</comment>
<evidence type="ECO:0000256" key="6">
    <source>
        <dbReference type="ARBA" id="ARBA00005159"/>
    </source>
</evidence>
<keyword evidence="13 20" id="KW-0418">Kinase</keyword>
<dbReference type="GO" id="GO:0009236">
    <property type="term" value="P:cobalamin biosynthetic process"/>
    <property type="evidence" value="ECO:0007669"/>
    <property type="project" value="UniProtKB-UniPathway"/>
</dbReference>
<dbReference type="EC" id="2.7.7.62" evidence="9"/>
<keyword evidence="15 19" id="KW-0342">GTP-binding</keyword>
<dbReference type="CDD" id="cd00544">
    <property type="entry name" value="CobU"/>
    <property type="match status" value="1"/>
</dbReference>
<keyword evidence="10" id="KW-0169">Cobalamin biosynthesis</keyword>
<evidence type="ECO:0000256" key="15">
    <source>
        <dbReference type="ARBA" id="ARBA00023134"/>
    </source>
</evidence>
<reference evidence="20 21" key="1">
    <citation type="submission" date="2019-07" db="EMBL/GenBank/DDBJ databases">
        <title>Insights of Desulfuromonas acetexigens electromicrobiology.</title>
        <authorList>
            <person name="Katuri K."/>
            <person name="Sapireddy V."/>
            <person name="Shaw D.R."/>
            <person name="Saikaly P."/>
        </authorList>
    </citation>
    <scope>NUCLEOTIDE SEQUENCE [LARGE SCALE GENOMIC DNA]</scope>
    <source>
        <strain evidence="20 21">2873</strain>
    </source>
</reference>
<name>A0A550J3Y2_9BACT</name>
<evidence type="ECO:0000256" key="17">
    <source>
        <dbReference type="ARBA" id="ARBA00030571"/>
    </source>
</evidence>
<evidence type="ECO:0000256" key="2">
    <source>
        <dbReference type="ARBA" id="ARBA00000711"/>
    </source>
</evidence>
<evidence type="ECO:0000256" key="14">
    <source>
        <dbReference type="ARBA" id="ARBA00022840"/>
    </source>
</evidence>
<feature type="binding site" evidence="19">
    <location>
        <position position="89"/>
    </location>
    <ligand>
        <name>GTP</name>
        <dbReference type="ChEBI" id="CHEBI:37565"/>
    </ligand>
</feature>
<comment type="catalytic activity">
    <reaction evidence="3">
        <text>adenosylcob(III)inamide + GTP = adenosylcob(III)inamide phosphate + GDP + H(+)</text>
        <dbReference type="Rhea" id="RHEA:15765"/>
        <dbReference type="ChEBI" id="CHEBI:2480"/>
        <dbReference type="ChEBI" id="CHEBI:15378"/>
        <dbReference type="ChEBI" id="CHEBI:37565"/>
        <dbReference type="ChEBI" id="CHEBI:58189"/>
        <dbReference type="ChEBI" id="CHEBI:58502"/>
        <dbReference type="EC" id="2.7.1.156"/>
    </reaction>
</comment>
<dbReference type="PIRSF" id="PIRSF006135">
    <property type="entry name" value="CobU"/>
    <property type="match status" value="1"/>
</dbReference>
<dbReference type="UniPathway" id="UPA00148">
    <property type="reaction ID" value="UER00236"/>
</dbReference>
<organism evidence="20 21">
    <name type="scientific">Trichloromonas acetexigens</name>
    <dbReference type="NCBI Taxonomy" id="38815"/>
    <lineage>
        <taxon>Bacteria</taxon>
        <taxon>Pseudomonadati</taxon>
        <taxon>Thermodesulfobacteriota</taxon>
        <taxon>Desulfuromonadia</taxon>
        <taxon>Desulfuromonadales</taxon>
        <taxon>Trichloromonadaceae</taxon>
        <taxon>Trichloromonas</taxon>
    </lineage>
</organism>
<feature type="active site" description="GMP-histidine intermediate" evidence="18">
    <location>
        <position position="55"/>
    </location>
</feature>
<protein>
    <recommendedName>
        <fullName evidence="16">Adenosylcobinamide kinase</fullName>
        <ecNumber evidence="8">2.7.1.156</ecNumber>
        <ecNumber evidence="9">2.7.7.62</ecNumber>
    </recommendedName>
    <alternativeName>
        <fullName evidence="17">Adenosylcobinamide-phosphate guanylyltransferase</fullName>
    </alternativeName>
</protein>
<feature type="binding site" evidence="19">
    <location>
        <begin position="14"/>
        <end position="21"/>
    </location>
    <ligand>
        <name>GTP</name>
        <dbReference type="ChEBI" id="CHEBI:37565"/>
    </ligand>
</feature>
<dbReference type="GO" id="GO:0008820">
    <property type="term" value="F:cobinamide phosphate guanylyltransferase activity"/>
    <property type="evidence" value="ECO:0007669"/>
    <property type="project" value="UniProtKB-EC"/>
</dbReference>
<keyword evidence="11 20" id="KW-0808">Transferase</keyword>
<comment type="catalytic activity">
    <reaction evidence="2">
        <text>adenosylcob(III)inamide phosphate + GTP + H(+) = adenosylcob(III)inamide-GDP + diphosphate</text>
        <dbReference type="Rhea" id="RHEA:22712"/>
        <dbReference type="ChEBI" id="CHEBI:15378"/>
        <dbReference type="ChEBI" id="CHEBI:33019"/>
        <dbReference type="ChEBI" id="CHEBI:37565"/>
        <dbReference type="ChEBI" id="CHEBI:58502"/>
        <dbReference type="ChEBI" id="CHEBI:60487"/>
        <dbReference type="EC" id="2.7.7.62"/>
    </reaction>
</comment>
<evidence type="ECO:0000256" key="12">
    <source>
        <dbReference type="ARBA" id="ARBA00022741"/>
    </source>
</evidence>
<dbReference type="PANTHER" id="PTHR34848:SF1">
    <property type="entry name" value="BIFUNCTIONAL ADENOSYLCOBALAMIN BIOSYNTHESIS PROTEIN COBU"/>
    <property type="match status" value="1"/>
</dbReference>
<evidence type="ECO:0000256" key="18">
    <source>
        <dbReference type="PIRSR" id="PIRSR006135-1"/>
    </source>
</evidence>
<evidence type="ECO:0000256" key="1">
    <source>
        <dbReference type="ARBA" id="ARBA00000312"/>
    </source>
</evidence>
<dbReference type="GO" id="GO:0005525">
    <property type="term" value="F:GTP binding"/>
    <property type="evidence" value="ECO:0007669"/>
    <property type="project" value="UniProtKB-KW"/>
</dbReference>
<dbReference type="Pfam" id="PF02283">
    <property type="entry name" value="CobU"/>
    <property type="match status" value="1"/>
</dbReference>
<dbReference type="GO" id="GO:0005524">
    <property type="term" value="F:ATP binding"/>
    <property type="evidence" value="ECO:0007669"/>
    <property type="project" value="UniProtKB-KW"/>
</dbReference>
<comment type="function">
    <text evidence="4">Catalyzes ATP-dependent phosphorylation of adenosylcobinamide and addition of GMP to adenosylcobinamide phosphate.</text>
</comment>
<dbReference type="EMBL" id="VJVV01000022">
    <property type="protein sequence ID" value="TRO77833.1"/>
    <property type="molecule type" value="Genomic_DNA"/>
</dbReference>
<evidence type="ECO:0000256" key="11">
    <source>
        <dbReference type="ARBA" id="ARBA00022679"/>
    </source>
</evidence>
<dbReference type="Gene3D" id="3.40.50.300">
    <property type="entry name" value="P-loop containing nucleotide triphosphate hydrolases"/>
    <property type="match status" value="1"/>
</dbReference>
<evidence type="ECO:0000256" key="13">
    <source>
        <dbReference type="ARBA" id="ARBA00022777"/>
    </source>
</evidence>